<evidence type="ECO:0000313" key="2">
    <source>
        <dbReference type="Proteomes" id="UP000824533"/>
    </source>
</evidence>
<name>A0ACC1D399_9NEOP</name>
<sequence length="186" mass="21696">MRECSVKRFKQQVTWRLAERDWRPLAGLIPVLELPHGHQHWRHRALIQERLNNIDTMEKLQSTNKKKAYDRVPREVLWWVLRAKGVPEKYVRLIESMYENVSTQVRSAVGTTNKFPVRVGLHQGSALSPYLFLLVMDALTTEVQDEAPWCMLFADDIVLVDEDGVALSARGRWIKNQQNQNRIPVL</sequence>
<reference evidence="1 2" key="1">
    <citation type="journal article" date="2021" name="Front. Genet.">
        <title>Chromosome-Level Genome Assembly Reveals Significant Gene Expansion in the Toll and IMD Signaling Pathways of Dendrolimus kikuchii.</title>
        <authorList>
            <person name="Zhou J."/>
            <person name="Wu P."/>
            <person name="Xiong Z."/>
            <person name="Liu N."/>
            <person name="Zhao N."/>
            <person name="Ji M."/>
            <person name="Qiu Y."/>
            <person name="Yang B."/>
        </authorList>
    </citation>
    <scope>NUCLEOTIDE SEQUENCE [LARGE SCALE GENOMIC DNA]</scope>
    <source>
        <strain evidence="1">Ann1</strain>
    </source>
</reference>
<proteinExistence type="predicted"/>
<dbReference type="Proteomes" id="UP000824533">
    <property type="component" value="Linkage Group LG10"/>
</dbReference>
<protein>
    <submittedName>
        <fullName evidence="1">Uncharacterized protein</fullName>
    </submittedName>
</protein>
<keyword evidence="2" id="KW-1185">Reference proteome</keyword>
<gene>
    <name evidence="1" type="ORF">K1T71_006211</name>
</gene>
<dbReference type="EMBL" id="CM034396">
    <property type="protein sequence ID" value="KAJ0178388.1"/>
    <property type="molecule type" value="Genomic_DNA"/>
</dbReference>
<comment type="caution">
    <text evidence="1">The sequence shown here is derived from an EMBL/GenBank/DDBJ whole genome shotgun (WGS) entry which is preliminary data.</text>
</comment>
<evidence type="ECO:0000313" key="1">
    <source>
        <dbReference type="EMBL" id="KAJ0178388.1"/>
    </source>
</evidence>
<accession>A0ACC1D399</accession>
<organism evidence="1 2">
    <name type="scientific">Dendrolimus kikuchii</name>
    <dbReference type="NCBI Taxonomy" id="765133"/>
    <lineage>
        <taxon>Eukaryota</taxon>
        <taxon>Metazoa</taxon>
        <taxon>Ecdysozoa</taxon>
        <taxon>Arthropoda</taxon>
        <taxon>Hexapoda</taxon>
        <taxon>Insecta</taxon>
        <taxon>Pterygota</taxon>
        <taxon>Neoptera</taxon>
        <taxon>Endopterygota</taxon>
        <taxon>Lepidoptera</taxon>
        <taxon>Glossata</taxon>
        <taxon>Ditrysia</taxon>
        <taxon>Bombycoidea</taxon>
        <taxon>Lasiocampidae</taxon>
        <taxon>Dendrolimus</taxon>
    </lineage>
</organism>